<dbReference type="Pfam" id="PF05988">
    <property type="entry name" value="DUF899"/>
    <property type="match status" value="1"/>
</dbReference>
<organism evidence="1 2">
    <name type="scientific">Nocardia tengchongensis</name>
    <dbReference type="NCBI Taxonomy" id="2055889"/>
    <lineage>
        <taxon>Bacteria</taxon>
        <taxon>Bacillati</taxon>
        <taxon>Actinomycetota</taxon>
        <taxon>Actinomycetes</taxon>
        <taxon>Mycobacteriales</taxon>
        <taxon>Nocardiaceae</taxon>
        <taxon>Nocardia</taxon>
    </lineage>
</organism>
<keyword evidence="2" id="KW-1185">Reference proteome</keyword>
<sequence length="217" mass="24644">MDLPLPAAPPRSATAEDVNLSQLAARADWLIGREEVLVQERATARPRDAILAQRHRLPMIKLDREYRFEACGAVVSLLDLFDGLPRLLVCHFMLGPGEEGACPTCHAAAEKVSGHLLDRLRGRDISFAMVSRAPLSQIERYRERRGWHLPWFSSLGAEFDRNFLRGRNVGSHSDTRDRPSVRGREGSRLFHSSALFARHAETLGNWCYWLDLTPRHR</sequence>
<accession>A0ABX8CIK1</accession>
<gene>
    <name evidence="1" type="ORF">KHQ06_26155</name>
</gene>
<reference evidence="1 2" key="1">
    <citation type="submission" date="2021-04" db="EMBL/GenBank/DDBJ databases">
        <title>Nocardia tengchongensis.</title>
        <authorList>
            <person name="Zhuang k."/>
            <person name="Ran Y."/>
            <person name="Li W."/>
        </authorList>
    </citation>
    <scope>NUCLEOTIDE SEQUENCE [LARGE SCALE GENOMIC DNA]</scope>
    <source>
        <strain evidence="1 2">CFH S0057</strain>
    </source>
</reference>
<proteinExistence type="predicted"/>
<name>A0ABX8CIK1_9NOCA</name>
<dbReference type="Proteomes" id="UP000683310">
    <property type="component" value="Chromosome"/>
</dbReference>
<dbReference type="RefSeq" id="WP_213555827.1">
    <property type="nucleotide sequence ID" value="NZ_JBHZDI010000231.1"/>
</dbReference>
<evidence type="ECO:0000313" key="2">
    <source>
        <dbReference type="Proteomes" id="UP000683310"/>
    </source>
</evidence>
<dbReference type="EMBL" id="CP074371">
    <property type="protein sequence ID" value="QVI19796.1"/>
    <property type="molecule type" value="Genomic_DNA"/>
</dbReference>
<evidence type="ECO:0000313" key="1">
    <source>
        <dbReference type="EMBL" id="QVI19796.1"/>
    </source>
</evidence>
<protein>
    <submittedName>
        <fullName evidence="1">DUF899 family protein</fullName>
    </submittedName>
</protein>
<dbReference type="InterPro" id="IPR010296">
    <property type="entry name" value="DUF899_thioredox"/>
</dbReference>